<keyword evidence="3 11" id="KW-0479">Metal-binding</keyword>
<keyword evidence="5 11" id="KW-0671">Queuosine biosynthesis</keyword>
<evidence type="ECO:0000256" key="3">
    <source>
        <dbReference type="ARBA" id="ARBA00022723"/>
    </source>
</evidence>
<feature type="binding site" evidence="11">
    <location>
        <position position="190"/>
    </location>
    <ligand>
        <name>Zn(2+)</name>
        <dbReference type="ChEBI" id="CHEBI:29105"/>
    </ligand>
</feature>
<evidence type="ECO:0000256" key="9">
    <source>
        <dbReference type="ARBA" id="ARBA00039149"/>
    </source>
</evidence>
<evidence type="ECO:0000256" key="8">
    <source>
        <dbReference type="ARBA" id="ARBA00037993"/>
    </source>
</evidence>
<gene>
    <name evidence="11 12" type="primary">queC</name>
    <name evidence="12" type="ORF">ERCIPICE3303_551</name>
</gene>
<dbReference type="PIRSF" id="PIRSF006293">
    <property type="entry name" value="ExsB"/>
    <property type="match status" value="1"/>
</dbReference>
<dbReference type="NCBIfam" id="TIGR00364">
    <property type="entry name" value="7-cyano-7-deazaguanine synthase QueC"/>
    <property type="match status" value="1"/>
</dbReference>
<feature type="binding site" evidence="11">
    <location>
        <position position="202"/>
    </location>
    <ligand>
        <name>Zn(2+)</name>
        <dbReference type="ChEBI" id="CHEBI:29105"/>
    </ligand>
</feature>
<keyword evidence="7 11" id="KW-0067">ATP-binding</keyword>
<evidence type="ECO:0000256" key="6">
    <source>
        <dbReference type="ARBA" id="ARBA00022833"/>
    </source>
</evidence>
<dbReference type="HAMAP" id="MF_01633">
    <property type="entry name" value="QueC"/>
    <property type="match status" value="1"/>
</dbReference>
<sequence>MQKTAVVVFSGGQDSTVCLIQALREYQLIYCLTFYYGQRHNQEINIARNIALELGVQSHKFMDISVFYQLSSSSLISDYSSDVEVGMHRNGSIPSTFVPGRNILFLTLASMYAYQLRTSVVIMGVCETDFLGYPDCRNTFILAMNHAISLGMQADIIFKTPLMWFTKAEIWALADLLGVLDFVIHETITCYNGIKSYGCRQCDSCYLRNSGLKEYLNNKTSVKEGLYNKNHL</sequence>
<dbReference type="GO" id="GO:0005524">
    <property type="term" value="F:ATP binding"/>
    <property type="evidence" value="ECO:0007669"/>
    <property type="project" value="UniProtKB-UniRule"/>
</dbReference>
<protein>
    <recommendedName>
        <fullName evidence="9 11">7-cyano-7-deazaguanine synthase</fullName>
        <ecNumber evidence="9 11">6.3.4.20</ecNumber>
    </recommendedName>
    <alternativeName>
        <fullName evidence="11">7-cyano-7-carbaguanine synthase</fullName>
    </alternativeName>
    <alternativeName>
        <fullName evidence="11">PreQ(0) synthase</fullName>
    </alternativeName>
    <alternativeName>
        <fullName evidence="11">Queuosine biosynthesis protein QueC</fullName>
    </alternativeName>
</protein>
<dbReference type="PANTHER" id="PTHR42914">
    <property type="entry name" value="7-CYANO-7-DEAZAGUANINE SYNTHASE"/>
    <property type="match status" value="1"/>
</dbReference>
<comment type="catalytic activity">
    <reaction evidence="10 11">
        <text>7-carboxy-7-carbaguanine + NH4(+) + 2 ATP = 7-cyano-7-carbaguanine + 2 AMP + 2 diphosphate + 2 H(+)</text>
        <dbReference type="Rhea" id="RHEA:27982"/>
        <dbReference type="ChEBI" id="CHEBI:15378"/>
        <dbReference type="ChEBI" id="CHEBI:28938"/>
        <dbReference type="ChEBI" id="CHEBI:30616"/>
        <dbReference type="ChEBI" id="CHEBI:33019"/>
        <dbReference type="ChEBI" id="CHEBI:45075"/>
        <dbReference type="ChEBI" id="CHEBI:61036"/>
        <dbReference type="ChEBI" id="CHEBI:456215"/>
        <dbReference type="EC" id="6.3.4.20"/>
    </reaction>
</comment>
<dbReference type="Gene3D" id="3.40.50.620">
    <property type="entry name" value="HUPs"/>
    <property type="match status" value="1"/>
</dbReference>
<feature type="binding site" evidence="11">
    <location>
        <position position="205"/>
    </location>
    <ligand>
        <name>Zn(2+)</name>
        <dbReference type="ChEBI" id="CHEBI:29105"/>
    </ligand>
</feature>
<feature type="binding site" evidence="11">
    <location>
        <position position="199"/>
    </location>
    <ligand>
        <name>Zn(2+)</name>
        <dbReference type="ChEBI" id="CHEBI:29105"/>
    </ligand>
</feature>
<dbReference type="AlphaFoldDB" id="A0A803FU96"/>
<accession>A0A803FU96</accession>
<dbReference type="GO" id="GO:0008270">
    <property type="term" value="F:zinc ion binding"/>
    <property type="evidence" value="ECO:0007669"/>
    <property type="project" value="UniProtKB-UniRule"/>
</dbReference>
<evidence type="ECO:0000313" key="12">
    <source>
        <dbReference type="EMBL" id="VFP88679.1"/>
    </source>
</evidence>
<reference evidence="12 13" key="1">
    <citation type="submission" date="2019-02" db="EMBL/GenBank/DDBJ databases">
        <authorList>
            <person name="Manzano-Marin A."/>
            <person name="Manzano-Marin A."/>
        </authorList>
    </citation>
    <scope>NUCLEOTIDE SEQUENCE [LARGE SCALE GENOMIC DNA]</scope>
    <source>
        <strain evidence="12 13">ErCipiceae</strain>
    </source>
</reference>
<organism evidence="12 13">
    <name type="scientific">Candidatus Erwinia haradaeae</name>
    <dbReference type="NCBI Taxonomy" id="1922217"/>
    <lineage>
        <taxon>Bacteria</taxon>
        <taxon>Pseudomonadati</taxon>
        <taxon>Pseudomonadota</taxon>
        <taxon>Gammaproteobacteria</taxon>
        <taxon>Enterobacterales</taxon>
        <taxon>Erwiniaceae</taxon>
        <taxon>Erwinia</taxon>
    </lineage>
</organism>
<comment type="similarity">
    <text evidence="8 11">Belongs to the QueC family.</text>
</comment>
<dbReference type="UniPathway" id="UPA00391"/>
<evidence type="ECO:0000256" key="1">
    <source>
        <dbReference type="ARBA" id="ARBA00005061"/>
    </source>
</evidence>
<dbReference type="CDD" id="cd01995">
    <property type="entry name" value="QueC-like"/>
    <property type="match status" value="1"/>
</dbReference>
<evidence type="ECO:0000256" key="11">
    <source>
        <dbReference type="HAMAP-Rule" id="MF_01633"/>
    </source>
</evidence>
<dbReference type="Proteomes" id="UP000294289">
    <property type="component" value="Chromosome"/>
</dbReference>
<dbReference type="InterPro" id="IPR018317">
    <property type="entry name" value="QueC"/>
</dbReference>
<dbReference type="PANTHER" id="PTHR42914:SF1">
    <property type="entry name" value="7-CYANO-7-DEAZAGUANINE SYNTHASE"/>
    <property type="match status" value="1"/>
</dbReference>
<keyword evidence="4 11" id="KW-0547">Nucleotide-binding</keyword>
<dbReference type="GO" id="GO:0016879">
    <property type="term" value="F:ligase activity, forming carbon-nitrogen bonds"/>
    <property type="evidence" value="ECO:0007669"/>
    <property type="project" value="UniProtKB-UniRule"/>
</dbReference>
<evidence type="ECO:0000256" key="2">
    <source>
        <dbReference type="ARBA" id="ARBA00022598"/>
    </source>
</evidence>
<dbReference type="InterPro" id="IPR014729">
    <property type="entry name" value="Rossmann-like_a/b/a_fold"/>
</dbReference>
<keyword evidence="2 11" id="KW-0436">Ligase</keyword>
<comment type="function">
    <text evidence="11">Catalyzes the ATP-dependent conversion of 7-carboxy-7-deazaguanine (CDG) to 7-cyano-7-deazaguanine (preQ(0)).</text>
</comment>
<feature type="binding site" evidence="11">
    <location>
        <begin position="9"/>
        <end position="19"/>
    </location>
    <ligand>
        <name>ATP</name>
        <dbReference type="ChEBI" id="CHEBI:30616"/>
    </ligand>
</feature>
<evidence type="ECO:0000256" key="7">
    <source>
        <dbReference type="ARBA" id="ARBA00022840"/>
    </source>
</evidence>
<evidence type="ECO:0000256" key="4">
    <source>
        <dbReference type="ARBA" id="ARBA00022741"/>
    </source>
</evidence>
<dbReference type="EMBL" id="LR217737">
    <property type="protein sequence ID" value="VFP88679.1"/>
    <property type="molecule type" value="Genomic_DNA"/>
</dbReference>
<evidence type="ECO:0000256" key="5">
    <source>
        <dbReference type="ARBA" id="ARBA00022785"/>
    </source>
</evidence>
<name>A0A803FU96_9GAMM</name>
<dbReference type="OrthoDB" id="9789567at2"/>
<keyword evidence="6 11" id="KW-0862">Zinc</keyword>
<dbReference type="GO" id="GO:0008616">
    <property type="term" value="P:tRNA queuosine(34) biosynthetic process"/>
    <property type="evidence" value="ECO:0007669"/>
    <property type="project" value="UniProtKB-UniRule"/>
</dbReference>
<proteinExistence type="inferred from homology"/>
<comment type="cofactor">
    <cofactor evidence="11">
        <name>Zn(2+)</name>
        <dbReference type="ChEBI" id="CHEBI:29105"/>
    </cofactor>
    <text evidence="11">Binds 1 zinc ion per subunit.</text>
</comment>
<evidence type="ECO:0000256" key="10">
    <source>
        <dbReference type="ARBA" id="ARBA00047890"/>
    </source>
</evidence>
<comment type="pathway">
    <text evidence="1 11">Purine metabolism; 7-cyano-7-deazaguanine biosynthesis.</text>
</comment>
<dbReference type="RefSeq" id="WP_157991175.1">
    <property type="nucleotide sequence ID" value="NZ_LR217737.1"/>
</dbReference>
<dbReference type="SUPFAM" id="SSF52402">
    <property type="entry name" value="Adenine nucleotide alpha hydrolases-like"/>
    <property type="match status" value="1"/>
</dbReference>
<dbReference type="Pfam" id="PF06508">
    <property type="entry name" value="QueC"/>
    <property type="match status" value="1"/>
</dbReference>
<dbReference type="EC" id="6.3.4.20" evidence="9 11"/>
<evidence type="ECO:0000313" key="13">
    <source>
        <dbReference type="Proteomes" id="UP000294289"/>
    </source>
</evidence>